<reference evidence="2 3" key="1">
    <citation type="submission" date="2022-05" db="EMBL/GenBank/DDBJ databases">
        <title>Streptomyces sp. nov. RY43-2 isolated from soil of a peat swamp forest.</title>
        <authorList>
            <person name="Kanchanasin P."/>
            <person name="Tanasupawat S."/>
            <person name="Phongsopitanun W."/>
        </authorList>
    </citation>
    <scope>NUCLEOTIDE SEQUENCE [LARGE SCALE GENOMIC DNA]</scope>
    <source>
        <strain evidence="2 3">RY43-2</strain>
    </source>
</reference>
<accession>A0ABT0ZDJ8</accession>
<evidence type="ECO:0000313" key="3">
    <source>
        <dbReference type="Proteomes" id="UP001523219"/>
    </source>
</evidence>
<feature type="domain" description="DNA binding HTH" evidence="1">
    <location>
        <begin position="2"/>
        <end position="22"/>
    </location>
</feature>
<dbReference type="Pfam" id="PF02954">
    <property type="entry name" value="HTH_8"/>
    <property type="match status" value="1"/>
</dbReference>
<sequence length="27" mass="3291">MPRTAEVLELHRTSLYYRLARFRRSPA</sequence>
<dbReference type="RefSeq" id="WP_252424989.1">
    <property type="nucleotide sequence ID" value="NZ_JAMWMR010000008.1"/>
</dbReference>
<evidence type="ECO:0000259" key="1">
    <source>
        <dbReference type="Pfam" id="PF02954"/>
    </source>
</evidence>
<proteinExistence type="predicted"/>
<protein>
    <recommendedName>
        <fullName evidence="1">DNA binding HTH domain-containing protein</fullName>
    </recommendedName>
</protein>
<name>A0ABT0ZDJ8_9ACTN</name>
<keyword evidence="3" id="KW-1185">Reference proteome</keyword>
<organism evidence="2 3">
    <name type="scientific">Streptomyces macrolidinus</name>
    <dbReference type="NCBI Taxonomy" id="2952607"/>
    <lineage>
        <taxon>Bacteria</taxon>
        <taxon>Bacillati</taxon>
        <taxon>Actinomycetota</taxon>
        <taxon>Actinomycetes</taxon>
        <taxon>Kitasatosporales</taxon>
        <taxon>Streptomycetaceae</taxon>
        <taxon>Streptomyces</taxon>
    </lineage>
</organism>
<evidence type="ECO:0000313" key="2">
    <source>
        <dbReference type="EMBL" id="MCN9241658.1"/>
    </source>
</evidence>
<gene>
    <name evidence="2" type="ORF">NGF19_12785</name>
</gene>
<comment type="caution">
    <text evidence="2">The sequence shown here is derived from an EMBL/GenBank/DDBJ whole genome shotgun (WGS) entry which is preliminary data.</text>
</comment>
<dbReference type="EMBL" id="JAMWMR010000008">
    <property type="protein sequence ID" value="MCN9241658.1"/>
    <property type="molecule type" value="Genomic_DNA"/>
</dbReference>
<dbReference type="Proteomes" id="UP001523219">
    <property type="component" value="Unassembled WGS sequence"/>
</dbReference>
<dbReference type="InterPro" id="IPR002197">
    <property type="entry name" value="HTH_Fis"/>
</dbReference>